<keyword evidence="8" id="KW-0472">Membrane</keyword>
<dbReference type="GO" id="GO:0110142">
    <property type="term" value="C:ubiquinone biosynthesis complex"/>
    <property type="evidence" value="ECO:0007669"/>
    <property type="project" value="UniProtKB-ARBA"/>
</dbReference>
<feature type="transmembrane region" description="Helical" evidence="8">
    <location>
        <begin position="7"/>
        <end position="30"/>
    </location>
</feature>
<comment type="cofactor">
    <cofactor evidence="1">
        <name>FAD</name>
        <dbReference type="ChEBI" id="CHEBI:57692"/>
    </cofactor>
</comment>
<dbReference type="GO" id="GO:0004497">
    <property type="term" value="F:monooxygenase activity"/>
    <property type="evidence" value="ECO:0007669"/>
    <property type="project" value="UniProtKB-KW"/>
</dbReference>
<proteinExistence type="inferred from homology"/>
<dbReference type="InterPro" id="IPR051205">
    <property type="entry name" value="UbiH/COQ6_monooxygenase"/>
</dbReference>
<dbReference type="STRING" id="1817758.A2150_02885"/>
<dbReference type="GO" id="GO:0016705">
    <property type="term" value="F:oxidoreductase activity, acting on paired donors, with incorporation or reduction of molecular oxygen"/>
    <property type="evidence" value="ECO:0007669"/>
    <property type="project" value="InterPro"/>
</dbReference>
<dbReference type="FunFam" id="3.50.50.60:FF:000021">
    <property type="entry name" value="Ubiquinone biosynthesis monooxygenase COQ6"/>
    <property type="match status" value="1"/>
</dbReference>
<dbReference type="Gene3D" id="3.50.50.60">
    <property type="entry name" value="FAD/NAD(P)-binding domain"/>
    <property type="match status" value="2"/>
</dbReference>
<dbReference type="GO" id="GO:0006744">
    <property type="term" value="P:ubiquinone biosynthetic process"/>
    <property type="evidence" value="ECO:0007669"/>
    <property type="project" value="UniProtKB-UniPathway"/>
</dbReference>
<gene>
    <name evidence="10" type="ORF">A2150_02885</name>
</gene>
<keyword evidence="5" id="KW-0274">FAD</keyword>
<dbReference type="UniPathway" id="UPA00232"/>
<dbReference type="SUPFAM" id="SSF51905">
    <property type="entry name" value="FAD/NAD(P)-binding domain"/>
    <property type="match status" value="1"/>
</dbReference>
<evidence type="ECO:0000256" key="6">
    <source>
        <dbReference type="ARBA" id="ARBA00023002"/>
    </source>
</evidence>
<dbReference type="PRINTS" id="PR00420">
    <property type="entry name" value="RNGMNOXGNASE"/>
</dbReference>
<keyword evidence="7" id="KW-0503">Monooxygenase</keyword>
<name>A0A1F6TCL1_9PROT</name>
<evidence type="ECO:0000313" key="11">
    <source>
        <dbReference type="Proteomes" id="UP000177925"/>
    </source>
</evidence>
<keyword evidence="4" id="KW-0285">Flavoprotein</keyword>
<dbReference type="Proteomes" id="UP000177925">
    <property type="component" value="Unassembled WGS sequence"/>
</dbReference>
<reference evidence="10 11" key="1">
    <citation type="journal article" date="2016" name="Nat. Commun.">
        <title>Thousands of microbial genomes shed light on interconnected biogeochemical processes in an aquifer system.</title>
        <authorList>
            <person name="Anantharaman K."/>
            <person name="Brown C.T."/>
            <person name="Hug L.A."/>
            <person name="Sharon I."/>
            <person name="Castelle C.J."/>
            <person name="Probst A.J."/>
            <person name="Thomas B.C."/>
            <person name="Singh A."/>
            <person name="Wilkins M.J."/>
            <person name="Karaoz U."/>
            <person name="Brodie E.L."/>
            <person name="Williams K.H."/>
            <person name="Hubbard S.S."/>
            <person name="Banfield J.F."/>
        </authorList>
    </citation>
    <scope>NUCLEOTIDE SEQUENCE [LARGE SCALE GENOMIC DNA]</scope>
</reference>
<evidence type="ECO:0000256" key="8">
    <source>
        <dbReference type="SAM" id="Phobius"/>
    </source>
</evidence>
<comment type="similarity">
    <text evidence="3">Belongs to the UbiH/COQ6 family.</text>
</comment>
<evidence type="ECO:0000256" key="4">
    <source>
        <dbReference type="ARBA" id="ARBA00022630"/>
    </source>
</evidence>
<dbReference type="GO" id="GO:0071949">
    <property type="term" value="F:FAD binding"/>
    <property type="evidence" value="ECO:0007669"/>
    <property type="project" value="InterPro"/>
</dbReference>
<feature type="domain" description="FAD-binding" evidence="9">
    <location>
        <begin position="5"/>
        <end position="339"/>
    </location>
</feature>
<dbReference type="PROSITE" id="PS01304">
    <property type="entry name" value="UBIH"/>
    <property type="match status" value="1"/>
</dbReference>
<evidence type="ECO:0000256" key="3">
    <source>
        <dbReference type="ARBA" id="ARBA00005349"/>
    </source>
</evidence>
<organism evidence="10 11">
    <name type="scientific">Candidatus Muproteobacteria bacterium RBG_16_64_11</name>
    <dbReference type="NCBI Taxonomy" id="1817758"/>
    <lineage>
        <taxon>Bacteria</taxon>
        <taxon>Pseudomonadati</taxon>
        <taxon>Pseudomonadota</taxon>
        <taxon>Candidatus Muproteobacteria</taxon>
    </lineage>
</organism>
<dbReference type="PANTHER" id="PTHR43876:SF7">
    <property type="entry name" value="UBIQUINONE BIOSYNTHESIS MONOOXYGENASE COQ6, MITOCHONDRIAL"/>
    <property type="match status" value="1"/>
</dbReference>
<dbReference type="NCBIfam" id="TIGR01988">
    <property type="entry name" value="Ubi-OHases"/>
    <property type="match status" value="1"/>
</dbReference>
<evidence type="ECO:0000256" key="7">
    <source>
        <dbReference type="ARBA" id="ARBA00023033"/>
    </source>
</evidence>
<dbReference type="InterPro" id="IPR018168">
    <property type="entry name" value="Ubi_Hdrlase_CS"/>
</dbReference>
<comment type="pathway">
    <text evidence="2">Cofactor biosynthesis; ubiquinone biosynthesis.</text>
</comment>
<dbReference type="InterPro" id="IPR002938">
    <property type="entry name" value="FAD-bd"/>
</dbReference>
<evidence type="ECO:0000313" key="10">
    <source>
        <dbReference type="EMBL" id="OGI42873.1"/>
    </source>
</evidence>
<keyword evidence="6" id="KW-0560">Oxidoreductase</keyword>
<accession>A0A1F6TCL1</accession>
<evidence type="ECO:0000256" key="5">
    <source>
        <dbReference type="ARBA" id="ARBA00022827"/>
    </source>
</evidence>
<evidence type="ECO:0000256" key="1">
    <source>
        <dbReference type="ARBA" id="ARBA00001974"/>
    </source>
</evidence>
<dbReference type="PROSITE" id="PS51257">
    <property type="entry name" value="PROKAR_LIPOPROTEIN"/>
    <property type="match status" value="1"/>
</dbReference>
<dbReference type="InterPro" id="IPR036188">
    <property type="entry name" value="FAD/NAD-bd_sf"/>
</dbReference>
<dbReference type="EMBL" id="MFSS01000075">
    <property type="protein sequence ID" value="OGI42873.1"/>
    <property type="molecule type" value="Genomic_DNA"/>
</dbReference>
<keyword evidence="8" id="KW-1133">Transmembrane helix</keyword>
<dbReference type="AlphaFoldDB" id="A0A1F6TCL1"/>
<evidence type="ECO:0000256" key="2">
    <source>
        <dbReference type="ARBA" id="ARBA00004749"/>
    </source>
</evidence>
<protein>
    <recommendedName>
        <fullName evidence="9">FAD-binding domain-containing protein</fullName>
    </recommendedName>
</protein>
<dbReference type="Pfam" id="PF01494">
    <property type="entry name" value="FAD_binding_3"/>
    <property type="match status" value="1"/>
</dbReference>
<dbReference type="PANTHER" id="PTHR43876">
    <property type="entry name" value="UBIQUINONE BIOSYNTHESIS MONOOXYGENASE COQ6, MITOCHONDRIAL"/>
    <property type="match status" value="1"/>
</dbReference>
<sequence length="403" mass="43092">MKSNYDILIVGGGMVGSLLACALGGAEFKVAVLEHKPPAAPPADGFDQRVSAITLASVAIFQAVGAWAAMQPRAAPVREMRIVDATGSGSIRFDAAEIGEPCLAYIVENRIIQTALAERLHRFTNIHWVCPAEIADFDIRPDGSTVTLTDGRALGARLIVGADGADSATRRAAGIDTQRLRLDQKGIVATVRTERPHAETARQRFLPSGPLAFLPLAEPHTCSIVWSADNALADELLALDDDAFLARLQETFGGDLGKIEALGPRAAFPLALSHARHYTAEGLALIGDAAHTVHPLAGQGVNLGFLDAAALAEVLLDARAKQRDIGAHAVLRRYERWRKADNLSMVAVTGGFKYLFGNDLPVVRDLRNLGLDLTDAATPIKNRIIRRAAGLEGDLPRLARRIV</sequence>
<evidence type="ECO:0000259" key="9">
    <source>
        <dbReference type="Pfam" id="PF01494"/>
    </source>
</evidence>
<dbReference type="InterPro" id="IPR010971">
    <property type="entry name" value="UbiH/COQ6"/>
</dbReference>
<comment type="caution">
    <text evidence="10">The sequence shown here is derived from an EMBL/GenBank/DDBJ whole genome shotgun (WGS) entry which is preliminary data.</text>
</comment>
<keyword evidence="8" id="KW-0812">Transmembrane</keyword>